<evidence type="ECO:0000313" key="12">
    <source>
        <dbReference type="EMBL" id="CAF3958060.1"/>
    </source>
</evidence>
<feature type="binding site" evidence="6">
    <location>
        <position position="495"/>
    </location>
    <ligand>
        <name>Na(+)</name>
        <dbReference type="ChEBI" id="CHEBI:29101"/>
        <label>1</label>
    </ligand>
</feature>
<feature type="disulfide bond" evidence="7">
    <location>
        <begin position="225"/>
        <end position="233"/>
    </location>
</feature>
<keyword evidence="8" id="KW-0769">Symport</keyword>
<feature type="binding site" evidence="6">
    <location>
        <position position="427"/>
    </location>
    <ligand>
        <name>Na(+)</name>
        <dbReference type="ChEBI" id="CHEBI:29101"/>
        <label>1</label>
    </ligand>
</feature>
<evidence type="ECO:0000256" key="10">
    <source>
        <dbReference type="SAM" id="Phobius"/>
    </source>
</evidence>
<evidence type="ECO:0000313" key="11">
    <source>
        <dbReference type="EMBL" id="CAF1193718.1"/>
    </source>
</evidence>
<proteinExistence type="inferred from homology"/>
<evidence type="ECO:0000256" key="1">
    <source>
        <dbReference type="ARBA" id="ARBA00004141"/>
    </source>
</evidence>
<feature type="transmembrane region" description="Helical" evidence="10">
    <location>
        <begin position="421"/>
        <end position="447"/>
    </location>
</feature>
<keyword evidence="2 8" id="KW-0813">Transport</keyword>
<evidence type="ECO:0000313" key="13">
    <source>
        <dbReference type="Proteomes" id="UP000663829"/>
    </source>
</evidence>
<feature type="transmembrane region" description="Helical" evidence="10">
    <location>
        <begin position="569"/>
        <end position="593"/>
    </location>
</feature>
<dbReference type="PROSITE" id="PS00610">
    <property type="entry name" value="NA_NEUROTRAN_SYMP_1"/>
    <property type="match status" value="1"/>
</dbReference>
<comment type="subcellular location">
    <subcellularLocation>
        <location evidence="1">Membrane</location>
        <topology evidence="1">Multi-pass membrane protein</topology>
    </subcellularLocation>
</comment>
<keyword evidence="6" id="KW-0915">Sodium</keyword>
<feature type="binding site" evidence="6">
    <location>
        <position position="496"/>
    </location>
    <ligand>
        <name>Na(+)</name>
        <dbReference type="ChEBI" id="CHEBI:29101"/>
        <label>1</label>
    </ligand>
</feature>
<dbReference type="PANTHER" id="PTHR11616:SF240">
    <property type="entry name" value="BLOATED TUBULES, ISOFORM B-RELATED"/>
    <property type="match status" value="1"/>
</dbReference>
<keyword evidence="5 10" id="KW-0472">Membrane</keyword>
<dbReference type="Proteomes" id="UP000681722">
    <property type="component" value="Unassembled WGS sequence"/>
</dbReference>
<feature type="region of interest" description="Disordered" evidence="9">
    <location>
        <begin position="1"/>
        <end position="41"/>
    </location>
</feature>
<feature type="transmembrane region" description="Helical" evidence="10">
    <location>
        <begin position="143"/>
        <end position="165"/>
    </location>
</feature>
<dbReference type="Pfam" id="PF00209">
    <property type="entry name" value="SNF"/>
    <property type="match status" value="1"/>
</dbReference>
<dbReference type="GO" id="GO:0005886">
    <property type="term" value="C:plasma membrane"/>
    <property type="evidence" value="ECO:0007669"/>
    <property type="project" value="TreeGrafter"/>
</dbReference>
<evidence type="ECO:0000256" key="2">
    <source>
        <dbReference type="ARBA" id="ARBA00022448"/>
    </source>
</evidence>
<feature type="binding site" evidence="6">
    <location>
        <position position="492"/>
    </location>
    <ligand>
        <name>Na(+)</name>
        <dbReference type="ChEBI" id="CHEBI:29101"/>
        <label>1</label>
    </ligand>
</feature>
<evidence type="ECO:0000256" key="4">
    <source>
        <dbReference type="ARBA" id="ARBA00022989"/>
    </source>
</evidence>
<dbReference type="OrthoDB" id="6581954at2759"/>
<dbReference type="Proteomes" id="UP000663829">
    <property type="component" value="Unassembled WGS sequence"/>
</dbReference>
<sequence>MDNNSSSALPVLEPLRKYSSKIPPEQSHYDGRRLSSPPPNDINKLYVNSFPQYDPDVTYDGYDLTKDLTQYQFGDERPESDVTKNDVRKKKKKKIDDQGVDKNGREQWSGRFDFFFSSLGYAVGLGAVWRFPYLCYRNGGGVFLIPYFIFLFLIGIPLFFLELNLGQYTSQGAFQCWRMAPIFKGIGISMCLMSFFLCVYYTMLIAYSILYLVLSFRSNLAWSKCGSWSSSNCTDDYTRFIMRCDFENTYRDPNGRCYSWGDQGLYQIGWWNLQSRLLDRKPVLPSDDYFNNYILNKSPGIDYTSTVEWPLAVSLLAAWTLVFICLIRGIKSSGKVVYFTAVFPYVILLILGIRGWTLPGASKGIEFYMKPVVSKLLDARVNEVWNDAANQIFFVLSVSYGGLITLSSYNRFNQNTLSNTLIITLANVATSIFAGFVIFAYLGYLAYMTGQNVTNVVSEGPGLAFIVYPFAVTTLPAAPLWSILFFLMLITLGLDSVFAFVETITTVITDQFNSLRRHRTIVTFVACVSMFALGLVLCTDALIILTFIWYPRLQLGPYIFPKWANNIGWGLSGLIMSGVVLWALYSIFAVFFIHRKPFSSLFTPEPEWGPLLPQNRKKMKHYGSQTSGFYNIVDWVKNRSKSGDSNRSGDESSV</sequence>
<keyword evidence="3 8" id="KW-0812">Transmembrane</keyword>
<organism evidence="11 13">
    <name type="scientific">Didymodactylos carnosus</name>
    <dbReference type="NCBI Taxonomy" id="1234261"/>
    <lineage>
        <taxon>Eukaryota</taxon>
        <taxon>Metazoa</taxon>
        <taxon>Spiralia</taxon>
        <taxon>Gnathifera</taxon>
        <taxon>Rotifera</taxon>
        <taxon>Eurotatoria</taxon>
        <taxon>Bdelloidea</taxon>
        <taxon>Philodinida</taxon>
        <taxon>Philodinidae</taxon>
        <taxon>Didymodactylos</taxon>
    </lineage>
</organism>
<evidence type="ECO:0000256" key="3">
    <source>
        <dbReference type="ARBA" id="ARBA00022692"/>
    </source>
</evidence>
<feature type="binding site" evidence="6">
    <location>
        <position position="122"/>
    </location>
    <ligand>
        <name>Na(+)</name>
        <dbReference type="ChEBI" id="CHEBI:29101"/>
        <label>1</label>
    </ligand>
</feature>
<feature type="transmembrane region" description="Helical" evidence="10">
    <location>
        <begin position="388"/>
        <end position="409"/>
    </location>
</feature>
<dbReference type="GO" id="GO:0015375">
    <property type="term" value="F:glycine:sodium symporter activity"/>
    <property type="evidence" value="ECO:0007669"/>
    <property type="project" value="TreeGrafter"/>
</dbReference>
<keyword evidence="4 10" id="KW-1133">Transmembrane helix</keyword>
<feature type="binding site" evidence="6">
    <location>
        <position position="120"/>
    </location>
    <ligand>
        <name>Na(+)</name>
        <dbReference type="ChEBI" id="CHEBI:29101"/>
        <label>1</label>
    </ligand>
</feature>
<protein>
    <recommendedName>
        <fullName evidence="8">Transporter</fullName>
    </recommendedName>
</protein>
<feature type="region of interest" description="Disordered" evidence="9">
    <location>
        <begin position="75"/>
        <end position="102"/>
    </location>
</feature>
<feature type="binding site" evidence="6">
    <location>
        <position position="123"/>
    </location>
    <ligand>
        <name>Na(+)</name>
        <dbReference type="ChEBI" id="CHEBI:29101"/>
        <label>1</label>
    </ligand>
</feature>
<feature type="transmembrane region" description="Helical" evidence="10">
    <location>
        <begin position="480"/>
        <end position="501"/>
    </location>
</feature>
<evidence type="ECO:0000256" key="9">
    <source>
        <dbReference type="SAM" id="MobiDB-lite"/>
    </source>
</evidence>
<comment type="caution">
    <text evidence="11">The sequence shown here is derived from an EMBL/GenBank/DDBJ whole genome shotgun (WGS) entry which is preliminary data.</text>
</comment>
<dbReference type="EMBL" id="CAJNOQ010008306">
    <property type="protein sequence ID" value="CAF1193718.1"/>
    <property type="molecule type" value="Genomic_DNA"/>
</dbReference>
<dbReference type="GO" id="GO:0046872">
    <property type="term" value="F:metal ion binding"/>
    <property type="evidence" value="ECO:0007669"/>
    <property type="project" value="UniProtKB-KW"/>
</dbReference>
<feature type="transmembrane region" description="Helical" evidence="10">
    <location>
        <begin position="186"/>
        <end position="214"/>
    </location>
</feature>
<dbReference type="PRINTS" id="PR00176">
    <property type="entry name" value="NANEUSMPORT"/>
</dbReference>
<name>A0A814VUL3_9BILA</name>
<dbReference type="PANTHER" id="PTHR11616">
    <property type="entry name" value="SODIUM/CHLORIDE DEPENDENT TRANSPORTER"/>
    <property type="match status" value="1"/>
</dbReference>
<feature type="compositionally biased region" description="Basic and acidic residues" evidence="9">
    <location>
        <begin position="75"/>
        <end position="86"/>
    </location>
</feature>
<feature type="transmembrane region" description="Helical" evidence="10">
    <location>
        <begin position="309"/>
        <end position="329"/>
    </location>
</feature>
<feature type="transmembrane region" description="Helical" evidence="10">
    <location>
        <begin position="112"/>
        <end position="131"/>
    </location>
</feature>
<evidence type="ECO:0000256" key="6">
    <source>
        <dbReference type="PIRSR" id="PIRSR600175-1"/>
    </source>
</evidence>
<dbReference type="SUPFAM" id="SSF161070">
    <property type="entry name" value="SNF-like"/>
    <property type="match status" value="1"/>
</dbReference>
<keyword evidence="7" id="KW-1015">Disulfide bond</keyword>
<evidence type="ECO:0000256" key="5">
    <source>
        <dbReference type="ARBA" id="ARBA00023136"/>
    </source>
</evidence>
<accession>A0A814VUL3</accession>
<keyword evidence="6" id="KW-0479">Metal-binding</keyword>
<reference evidence="11" key="1">
    <citation type="submission" date="2021-02" db="EMBL/GenBank/DDBJ databases">
        <authorList>
            <person name="Nowell W R."/>
        </authorList>
    </citation>
    <scope>NUCLEOTIDE SEQUENCE</scope>
</reference>
<evidence type="ECO:0000256" key="8">
    <source>
        <dbReference type="RuleBase" id="RU003732"/>
    </source>
</evidence>
<keyword evidence="13" id="KW-1185">Reference proteome</keyword>
<evidence type="ECO:0000256" key="7">
    <source>
        <dbReference type="PIRSR" id="PIRSR600175-2"/>
    </source>
</evidence>
<dbReference type="InterPro" id="IPR000175">
    <property type="entry name" value="Na/ntran_symport"/>
</dbReference>
<dbReference type="InterPro" id="IPR037272">
    <property type="entry name" value="SNS_sf"/>
</dbReference>
<dbReference type="PROSITE" id="PS50267">
    <property type="entry name" value="NA_NEUROTRAN_SYMP_3"/>
    <property type="match status" value="1"/>
</dbReference>
<dbReference type="AlphaFoldDB" id="A0A814VUL3"/>
<comment type="similarity">
    <text evidence="8">Belongs to the sodium:neurotransmitter symporter (SNF) (TC 2.A.22) family.</text>
</comment>
<dbReference type="EMBL" id="CAJOBC010008309">
    <property type="protein sequence ID" value="CAF3958060.1"/>
    <property type="molecule type" value="Genomic_DNA"/>
</dbReference>
<feature type="transmembrane region" description="Helical" evidence="10">
    <location>
        <begin position="521"/>
        <end position="549"/>
    </location>
</feature>
<feature type="transmembrane region" description="Helical" evidence="10">
    <location>
        <begin position="336"/>
        <end position="356"/>
    </location>
</feature>
<gene>
    <name evidence="11" type="ORF">GPM918_LOCUS23343</name>
    <name evidence="12" type="ORF">SRO942_LOCUS23343</name>
</gene>